<dbReference type="PANTHER" id="PTHR21301">
    <property type="entry name" value="REVERSE TRANSCRIPTASE"/>
    <property type="match status" value="1"/>
</dbReference>
<dbReference type="Proteomes" id="UP000663854">
    <property type="component" value="Unassembled WGS sequence"/>
</dbReference>
<protein>
    <recommendedName>
        <fullName evidence="1">Reverse transcriptase domain-containing protein</fullName>
    </recommendedName>
</protein>
<feature type="domain" description="Reverse transcriptase" evidence="1">
    <location>
        <begin position="417"/>
        <end position="645"/>
    </location>
</feature>
<dbReference type="EMBL" id="CAJNOH010001043">
    <property type="protein sequence ID" value="CAF1167970.1"/>
    <property type="molecule type" value="Genomic_DNA"/>
</dbReference>
<proteinExistence type="predicted"/>
<dbReference type="Pfam" id="PF26215">
    <property type="entry name" value="HTH_animal"/>
    <property type="match status" value="1"/>
</dbReference>
<organism evidence="3 4">
    <name type="scientific">Rotaria sordida</name>
    <dbReference type="NCBI Taxonomy" id="392033"/>
    <lineage>
        <taxon>Eukaryota</taxon>
        <taxon>Metazoa</taxon>
        <taxon>Spiralia</taxon>
        <taxon>Gnathifera</taxon>
        <taxon>Rotifera</taxon>
        <taxon>Eurotatoria</taxon>
        <taxon>Bdelloidea</taxon>
        <taxon>Philodinida</taxon>
        <taxon>Philodinidae</taxon>
        <taxon>Rotaria</taxon>
    </lineage>
</organism>
<accession>A0A815MBM2</accession>
<dbReference type="InterPro" id="IPR058912">
    <property type="entry name" value="HTH_animal"/>
</dbReference>
<dbReference type="InterPro" id="IPR000477">
    <property type="entry name" value="RT_dom"/>
</dbReference>
<comment type="caution">
    <text evidence="3">The sequence shown here is derived from an EMBL/GenBank/DDBJ whole genome shotgun (WGS) entry which is preliminary data.</text>
</comment>
<dbReference type="Proteomes" id="UP000663870">
    <property type="component" value="Unassembled WGS sequence"/>
</dbReference>
<reference evidence="3" key="1">
    <citation type="submission" date="2021-02" db="EMBL/GenBank/DDBJ databases">
        <authorList>
            <person name="Nowell W R."/>
        </authorList>
    </citation>
    <scope>NUCLEOTIDE SEQUENCE</scope>
</reference>
<dbReference type="PANTHER" id="PTHR21301:SF10">
    <property type="entry name" value="REVERSE TRANSCRIPTASE DOMAIN-CONTAINING PROTEIN"/>
    <property type="match status" value="1"/>
</dbReference>
<dbReference type="AlphaFoldDB" id="A0A815MBM2"/>
<evidence type="ECO:0000313" key="3">
    <source>
        <dbReference type="EMBL" id="CAF1420317.1"/>
    </source>
</evidence>
<gene>
    <name evidence="3" type="ORF">JXQ802_LOCUS35812</name>
    <name evidence="2" type="ORF">PYM288_LOCUS23109</name>
</gene>
<name>A0A815MBM2_9BILA</name>
<keyword evidence="4" id="KW-1185">Reference proteome</keyword>
<evidence type="ECO:0000313" key="4">
    <source>
        <dbReference type="Proteomes" id="UP000663870"/>
    </source>
</evidence>
<dbReference type="PROSITE" id="PS50878">
    <property type="entry name" value="RT_POL"/>
    <property type="match status" value="1"/>
</dbReference>
<dbReference type="EMBL" id="CAJNOL010001797">
    <property type="protein sequence ID" value="CAF1420317.1"/>
    <property type="molecule type" value="Genomic_DNA"/>
</dbReference>
<evidence type="ECO:0000259" key="1">
    <source>
        <dbReference type="PROSITE" id="PS50878"/>
    </source>
</evidence>
<sequence length="865" mass="102294">MELDKQTKPAISTLSPTLDIMDTSLKNYVSLQQNYLVERIQHKIMKFKDELRDEKLYRDLFSYNLSTVQRQMLEQIIHVRMTQFQVYEEFMMLEQRILHQFLPPNFDQFEKITTPDFYRSPITDQTLVNIRTKHRTILKGGKRNLLNLFYAAYEYKVNEYQVQYKENLNQLELQQFSTEIQINGISLINYFKAYMLHHTQTAIDNIFHKLSHFRQIIAQRYQQSSAAKTIVGVSPEVIVDVLYCPYKSEELSHLSLGPNYARPNPSALRKLKHRETQIDHHLKDITTKVKNQLTNYCRREPPVPRMKHYSELVENVLRQHYMAPLSYVDRMRAQREFKLVKSIRRKAQHAKLIIRICDKGGGFHIGSKNDYERKAAKYRDDTRAYQELPYNPLKEIFTNVTNALNILKNNKQLPLKEYNRLMPKLDQVKLSYMYFNPKPHKEGTPLRPILNTIKSVTRPISDFLDEYIRPIYDQYNKENTIIDGVNLIKCLEKYAADGHLKPSTLFCTFDINNLYTMLPQDESIRILGEFLHTYVENAFVYDHKFYKQIIGGAMGSPFTLTLANIFMWHWEQRWIRRQSSKNEIYGRYIDDVFFTSNESIELIQQLLQDANGWHPNIKLESNIANSVPFLDVLLTNTNGTLHTSVYHKPSAEPYVVPFLSDHPRYTFPNIIKTALVRAIRYSSNFEVFNIERRAVRLMLLFNGYPTGYIDREFRKILGNQISSDSILPTVENEEKFIELRKEYMNQPTARSSQIEARTSQFKENKEESHIEQLVQTRTTDTKKSKNSNFRDAVIIHYTHEKRLSTMKKDMHKIFREAFEGYGLEALRLIVGHRNHPNSERELTRKRPPLKYLTLKQEESKNCCYE</sequence>
<evidence type="ECO:0000313" key="2">
    <source>
        <dbReference type="EMBL" id="CAF1167970.1"/>
    </source>
</evidence>